<dbReference type="EMBL" id="MHKB01000009">
    <property type="protein sequence ID" value="OGY79356.1"/>
    <property type="molecule type" value="Genomic_DNA"/>
</dbReference>
<proteinExistence type="predicted"/>
<gene>
    <name evidence="1" type="ORF">A3B74_00740</name>
</gene>
<accession>A0A1G2AS84</accession>
<dbReference type="Proteomes" id="UP000177165">
    <property type="component" value="Unassembled WGS sequence"/>
</dbReference>
<reference evidence="1 2" key="1">
    <citation type="journal article" date="2016" name="Nat. Commun.">
        <title>Thousands of microbial genomes shed light on interconnected biogeochemical processes in an aquifer system.</title>
        <authorList>
            <person name="Anantharaman K."/>
            <person name="Brown C.T."/>
            <person name="Hug L.A."/>
            <person name="Sharon I."/>
            <person name="Castelle C.J."/>
            <person name="Probst A.J."/>
            <person name="Thomas B.C."/>
            <person name="Singh A."/>
            <person name="Wilkins M.J."/>
            <person name="Karaoz U."/>
            <person name="Brodie E.L."/>
            <person name="Williams K.H."/>
            <person name="Hubbard S.S."/>
            <person name="Banfield J.F."/>
        </authorList>
    </citation>
    <scope>NUCLEOTIDE SEQUENCE [LARGE SCALE GENOMIC DNA]</scope>
</reference>
<dbReference type="AlphaFoldDB" id="A0A1G2AS84"/>
<sequence>MCHFVQVPVSQNFVLWELPIQEPDTEHTCSGLGLRVTSEGKVVDVEHCSRCFPNLTIAPGTQLCLPENIPSWKEAAHRVDGFSSMVTPTEVLGSLLQSRSAA</sequence>
<organism evidence="1 2">
    <name type="scientific">Candidatus Kerfeldbacteria bacterium RIFCSPHIGHO2_02_FULL_42_14</name>
    <dbReference type="NCBI Taxonomy" id="1798540"/>
    <lineage>
        <taxon>Bacteria</taxon>
        <taxon>Candidatus Kerfeldiibacteriota</taxon>
    </lineage>
</organism>
<evidence type="ECO:0000313" key="2">
    <source>
        <dbReference type="Proteomes" id="UP000177165"/>
    </source>
</evidence>
<name>A0A1G2AS84_9BACT</name>
<protein>
    <submittedName>
        <fullName evidence="1">Uncharacterized protein</fullName>
    </submittedName>
</protein>
<evidence type="ECO:0000313" key="1">
    <source>
        <dbReference type="EMBL" id="OGY79356.1"/>
    </source>
</evidence>
<comment type="caution">
    <text evidence="1">The sequence shown here is derived from an EMBL/GenBank/DDBJ whole genome shotgun (WGS) entry which is preliminary data.</text>
</comment>